<proteinExistence type="predicted"/>
<evidence type="ECO:0000313" key="2">
    <source>
        <dbReference type="Proteomes" id="UP001239111"/>
    </source>
</evidence>
<dbReference type="Proteomes" id="UP001239111">
    <property type="component" value="Chromosome 1"/>
</dbReference>
<sequence>MNILTTRRTEIRSNKEYNRDRRRCLRTDSKCHSLFKKQNASRMRIRRKHEKRYKLKDKVRDSAGKRKMRANETIRHASNAIENAILMNKLNIGRINILRQDEIFKIRENDPRKNQKRYECLHELLSYRENYMEWINHHSRDQEDKKYKGSILIEKFLDDRTGGPDHVFPCCFNLFFRKSMYPHYNNEKINERSDDVHFKNFLTGLECGKSEIEVDIDGSNMRGDENEEVLILERNKGMVDEILVIAPGQDKTPIPSQRLENFQDNVSQELMKVTHLIKMGY</sequence>
<keyword evidence="2" id="KW-1185">Reference proteome</keyword>
<gene>
    <name evidence="1" type="ORF">QAD02_021699</name>
</gene>
<comment type="caution">
    <text evidence="1">The sequence shown here is derived from an EMBL/GenBank/DDBJ whole genome shotgun (WGS) entry which is preliminary data.</text>
</comment>
<name>A0ACC2PSG7_9HYME</name>
<protein>
    <submittedName>
        <fullName evidence="1">Uncharacterized protein</fullName>
    </submittedName>
</protein>
<evidence type="ECO:0000313" key="1">
    <source>
        <dbReference type="EMBL" id="KAJ8685906.1"/>
    </source>
</evidence>
<organism evidence="1 2">
    <name type="scientific">Eretmocerus hayati</name>
    <dbReference type="NCBI Taxonomy" id="131215"/>
    <lineage>
        <taxon>Eukaryota</taxon>
        <taxon>Metazoa</taxon>
        <taxon>Ecdysozoa</taxon>
        <taxon>Arthropoda</taxon>
        <taxon>Hexapoda</taxon>
        <taxon>Insecta</taxon>
        <taxon>Pterygota</taxon>
        <taxon>Neoptera</taxon>
        <taxon>Endopterygota</taxon>
        <taxon>Hymenoptera</taxon>
        <taxon>Apocrita</taxon>
        <taxon>Proctotrupomorpha</taxon>
        <taxon>Chalcidoidea</taxon>
        <taxon>Aphelinidae</taxon>
        <taxon>Aphelininae</taxon>
        <taxon>Eretmocerus</taxon>
    </lineage>
</organism>
<dbReference type="EMBL" id="CM056741">
    <property type="protein sequence ID" value="KAJ8685906.1"/>
    <property type="molecule type" value="Genomic_DNA"/>
</dbReference>
<accession>A0ACC2PSG7</accession>
<reference evidence="1" key="1">
    <citation type="submission" date="2023-04" db="EMBL/GenBank/DDBJ databases">
        <title>A chromosome-level genome assembly of the parasitoid wasp Eretmocerus hayati.</title>
        <authorList>
            <person name="Zhong Y."/>
            <person name="Liu S."/>
            <person name="Liu Y."/>
        </authorList>
    </citation>
    <scope>NUCLEOTIDE SEQUENCE</scope>
    <source>
        <strain evidence="1">ZJU_SS_LIU_2023</strain>
    </source>
</reference>